<dbReference type="SUPFAM" id="SSF48179">
    <property type="entry name" value="6-phosphogluconate dehydrogenase C-terminal domain-like"/>
    <property type="match status" value="2"/>
</dbReference>
<dbReference type="SUPFAM" id="SSF51735">
    <property type="entry name" value="NAD(P)-binding Rossmann-fold domains"/>
    <property type="match status" value="1"/>
</dbReference>
<dbReference type="PANTHER" id="PTHR43060:SF17">
    <property type="entry name" value="L-THREONATE DEHYDROGENASE"/>
    <property type="match status" value="1"/>
</dbReference>
<protein>
    <recommendedName>
        <fullName evidence="5">3-hydroxyisobutyrate dehydrogenase</fullName>
    </recommendedName>
</protein>
<name>A0A0C3H6E1_OIDMZ</name>
<feature type="domain" description="6-phosphogluconate dehydrogenase NADP-binding" evidence="1">
    <location>
        <begin position="6"/>
        <end position="164"/>
    </location>
</feature>
<dbReference type="Gene3D" id="1.10.1040.10">
    <property type="entry name" value="N-(1-d-carboxylethyl)-l-norvaline Dehydrogenase, domain 2"/>
    <property type="match status" value="2"/>
</dbReference>
<gene>
    <name evidence="3" type="ORF">OIDMADRAFT_158524</name>
</gene>
<dbReference type="InterPro" id="IPR036291">
    <property type="entry name" value="NAD(P)-bd_dom_sf"/>
</dbReference>
<evidence type="ECO:0000313" key="3">
    <source>
        <dbReference type="EMBL" id="KIN03741.1"/>
    </source>
</evidence>
<dbReference type="GO" id="GO:0050661">
    <property type="term" value="F:NADP binding"/>
    <property type="evidence" value="ECO:0007669"/>
    <property type="project" value="InterPro"/>
</dbReference>
<dbReference type="AlphaFoldDB" id="A0A0C3H6E1"/>
<dbReference type="PROSITE" id="PS00895">
    <property type="entry name" value="3_HYDROXYISOBUT_DH"/>
    <property type="match status" value="1"/>
</dbReference>
<evidence type="ECO:0000313" key="4">
    <source>
        <dbReference type="Proteomes" id="UP000054321"/>
    </source>
</evidence>
<dbReference type="InterPro" id="IPR029154">
    <property type="entry name" value="HIBADH-like_NADP-bd"/>
</dbReference>
<evidence type="ECO:0008006" key="5">
    <source>
        <dbReference type="Google" id="ProtNLM"/>
    </source>
</evidence>
<dbReference type="PANTHER" id="PTHR43060">
    <property type="entry name" value="3-HYDROXYISOBUTYRATE DEHYDROGENASE-LIKE 1, MITOCHONDRIAL-RELATED"/>
    <property type="match status" value="1"/>
</dbReference>
<dbReference type="GO" id="GO:0051287">
    <property type="term" value="F:NAD binding"/>
    <property type="evidence" value="ECO:0007669"/>
    <property type="project" value="InterPro"/>
</dbReference>
<dbReference type="Gene3D" id="3.40.50.720">
    <property type="entry name" value="NAD(P)-binding Rossmann-like Domain"/>
    <property type="match status" value="1"/>
</dbReference>
<feature type="domain" description="3-hydroxyisobutyrate dehydrogenase-like NAD-binding" evidence="2">
    <location>
        <begin position="319"/>
        <end position="433"/>
    </location>
</feature>
<dbReference type="GO" id="GO:0016491">
    <property type="term" value="F:oxidoreductase activity"/>
    <property type="evidence" value="ECO:0007669"/>
    <property type="project" value="InterPro"/>
</dbReference>
<evidence type="ECO:0000259" key="2">
    <source>
        <dbReference type="Pfam" id="PF14833"/>
    </source>
</evidence>
<dbReference type="HOGENOM" id="CLU_035117_1_2_1"/>
<sequence>MTGEEVAFVGLGAMGFGMATNLVEHGFNVTGFDVYAPNLERFVAGGGKSSTTPREAVESAKYVVFMVATAAQILSAMFDEETGAIWAIPRDTVVLLCSTGPPEHAPNVRRLLDGKYQRGDVQLVDAPVSGGTIRAAAGTLTILASGPEMAVRNARPVLDAMAGEKLYLIPGGLGAGTKVKMVHQVLAGVHITMTSEAMGFAAALGLNTSQAFEHLRKSEADSWMFDNRVPHMLERDPTVYSALNIITKDIGIVTADGRAEKFPLFMASATEQVLAAGVRAAIGLEDDSNLIKVYLPKSPDLVFQQGSAAVTTTADDPKLKLVAQAMAAVHLAAAAEAMMLGAKVGLDTKQLQEIIATAAGTSWMFVDRTPQMVSGKWQTRRTVEDVISELSEAIEAASRMKYPLHLAGTALQLFHLAAWRGLGSESDVAICRVWDGADGPVFPRES</sequence>
<dbReference type="EMBL" id="KN832873">
    <property type="protein sequence ID" value="KIN03741.1"/>
    <property type="molecule type" value="Genomic_DNA"/>
</dbReference>
<organism evidence="3 4">
    <name type="scientific">Oidiodendron maius (strain Zn)</name>
    <dbReference type="NCBI Taxonomy" id="913774"/>
    <lineage>
        <taxon>Eukaryota</taxon>
        <taxon>Fungi</taxon>
        <taxon>Dikarya</taxon>
        <taxon>Ascomycota</taxon>
        <taxon>Pezizomycotina</taxon>
        <taxon>Leotiomycetes</taxon>
        <taxon>Leotiomycetes incertae sedis</taxon>
        <taxon>Myxotrichaceae</taxon>
        <taxon>Oidiodendron</taxon>
    </lineage>
</organism>
<accession>A0A0C3H6E1</accession>
<feature type="domain" description="3-hydroxyisobutyrate dehydrogenase-like NAD-binding" evidence="2">
    <location>
        <begin position="174"/>
        <end position="294"/>
    </location>
</feature>
<dbReference type="Pfam" id="PF14833">
    <property type="entry name" value="NAD_binding_11"/>
    <property type="match status" value="2"/>
</dbReference>
<dbReference type="InterPro" id="IPR008927">
    <property type="entry name" value="6-PGluconate_DH-like_C_sf"/>
</dbReference>
<dbReference type="InterPro" id="IPR002204">
    <property type="entry name" value="3-OH-isobutyrate_DH-rel_CS"/>
</dbReference>
<dbReference type="Pfam" id="PF03446">
    <property type="entry name" value="NAD_binding_2"/>
    <property type="match status" value="1"/>
</dbReference>
<dbReference type="Proteomes" id="UP000054321">
    <property type="component" value="Unassembled WGS sequence"/>
</dbReference>
<dbReference type="OrthoDB" id="48988at2759"/>
<evidence type="ECO:0000259" key="1">
    <source>
        <dbReference type="Pfam" id="PF03446"/>
    </source>
</evidence>
<dbReference type="STRING" id="913774.A0A0C3H6E1"/>
<reference evidence="3 4" key="1">
    <citation type="submission" date="2014-04" db="EMBL/GenBank/DDBJ databases">
        <authorList>
            <consortium name="DOE Joint Genome Institute"/>
            <person name="Kuo A."/>
            <person name="Martino E."/>
            <person name="Perotto S."/>
            <person name="Kohler A."/>
            <person name="Nagy L.G."/>
            <person name="Floudas D."/>
            <person name="Copeland A."/>
            <person name="Barry K.W."/>
            <person name="Cichocki N."/>
            <person name="Veneault-Fourrey C."/>
            <person name="LaButti K."/>
            <person name="Lindquist E.A."/>
            <person name="Lipzen A."/>
            <person name="Lundell T."/>
            <person name="Morin E."/>
            <person name="Murat C."/>
            <person name="Sun H."/>
            <person name="Tunlid A."/>
            <person name="Henrissat B."/>
            <person name="Grigoriev I.V."/>
            <person name="Hibbett D.S."/>
            <person name="Martin F."/>
            <person name="Nordberg H.P."/>
            <person name="Cantor M.N."/>
            <person name="Hua S.X."/>
        </authorList>
    </citation>
    <scope>NUCLEOTIDE SEQUENCE [LARGE SCALE GENOMIC DNA]</scope>
    <source>
        <strain evidence="3 4">Zn</strain>
    </source>
</reference>
<dbReference type="InParanoid" id="A0A0C3H6E1"/>
<dbReference type="InterPro" id="IPR013328">
    <property type="entry name" value="6PGD_dom2"/>
</dbReference>
<keyword evidence="4" id="KW-1185">Reference proteome</keyword>
<proteinExistence type="predicted"/>
<reference evidence="4" key="2">
    <citation type="submission" date="2015-01" db="EMBL/GenBank/DDBJ databases">
        <title>Evolutionary Origins and Diversification of the Mycorrhizal Mutualists.</title>
        <authorList>
            <consortium name="DOE Joint Genome Institute"/>
            <consortium name="Mycorrhizal Genomics Consortium"/>
            <person name="Kohler A."/>
            <person name="Kuo A."/>
            <person name="Nagy L.G."/>
            <person name="Floudas D."/>
            <person name="Copeland A."/>
            <person name="Barry K.W."/>
            <person name="Cichocki N."/>
            <person name="Veneault-Fourrey C."/>
            <person name="LaButti K."/>
            <person name="Lindquist E.A."/>
            <person name="Lipzen A."/>
            <person name="Lundell T."/>
            <person name="Morin E."/>
            <person name="Murat C."/>
            <person name="Riley R."/>
            <person name="Ohm R."/>
            <person name="Sun H."/>
            <person name="Tunlid A."/>
            <person name="Henrissat B."/>
            <person name="Grigoriev I.V."/>
            <person name="Hibbett D.S."/>
            <person name="Martin F."/>
        </authorList>
    </citation>
    <scope>NUCLEOTIDE SEQUENCE [LARGE SCALE GENOMIC DNA]</scope>
    <source>
        <strain evidence="4">Zn</strain>
    </source>
</reference>
<dbReference type="InterPro" id="IPR006115">
    <property type="entry name" value="6PGDH_NADP-bd"/>
</dbReference>